<keyword evidence="11" id="KW-1185">Reference proteome</keyword>
<feature type="domain" description="Cytidylate kinase" evidence="9">
    <location>
        <begin position="23"/>
        <end position="235"/>
    </location>
</feature>
<name>A0ABY9R7B4_9BACT</name>
<dbReference type="InterPro" id="IPR027417">
    <property type="entry name" value="P-loop_NTPase"/>
</dbReference>
<dbReference type="EC" id="2.7.4.25" evidence="8"/>
<dbReference type="InterPro" id="IPR011994">
    <property type="entry name" value="Cytidylate_kinase_dom"/>
</dbReference>
<comment type="catalytic activity">
    <reaction evidence="7 8">
        <text>CMP + ATP = CDP + ADP</text>
        <dbReference type="Rhea" id="RHEA:11600"/>
        <dbReference type="ChEBI" id="CHEBI:30616"/>
        <dbReference type="ChEBI" id="CHEBI:58069"/>
        <dbReference type="ChEBI" id="CHEBI:60377"/>
        <dbReference type="ChEBI" id="CHEBI:456216"/>
        <dbReference type="EC" id="2.7.4.25"/>
    </reaction>
</comment>
<evidence type="ECO:0000256" key="5">
    <source>
        <dbReference type="ARBA" id="ARBA00022840"/>
    </source>
</evidence>
<evidence type="ECO:0000313" key="10">
    <source>
        <dbReference type="EMBL" id="WMW66525.1"/>
    </source>
</evidence>
<dbReference type="Pfam" id="PF02224">
    <property type="entry name" value="Cytidylate_kin"/>
    <property type="match status" value="1"/>
</dbReference>
<reference evidence="10" key="1">
    <citation type="submission" date="2023-09" db="EMBL/GenBank/DDBJ databases">
        <authorList>
            <consortium name="CW5 consortium"/>
            <person name="Lu C.-W."/>
        </authorList>
    </citation>
    <scope>NUCLEOTIDE SEQUENCE</scope>
    <source>
        <strain evidence="10">KPS</strain>
    </source>
</reference>
<keyword evidence="5 8" id="KW-0067">ATP-binding</keyword>
<comment type="similarity">
    <text evidence="1 8">Belongs to the cytidylate kinase family. Type 1 subfamily.</text>
</comment>
<dbReference type="CDD" id="cd02020">
    <property type="entry name" value="CMPK"/>
    <property type="match status" value="1"/>
</dbReference>
<dbReference type="NCBIfam" id="TIGR00017">
    <property type="entry name" value="cmk"/>
    <property type="match status" value="1"/>
</dbReference>
<dbReference type="PANTHER" id="PTHR21299">
    <property type="entry name" value="CYTIDYLATE KINASE/PANTOATE-BETA-ALANINE LIGASE"/>
    <property type="match status" value="1"/>
</dbReference>
<dbReference type="PANTHER" id="PTHR21299:SF2">
    <property type="entry name" value="CYTIDYLATE KINASE"/>
    <property type="match status" value="1"/>
</dbReference>
<evidence type="ECO:0000256" key="6">
    <source>
        <dbReference type="ARBA" id="ARBA00047615"/>
    </source>
</evidence>
<dbReference type="GO" id="GO:0016301">
    <property type="term" value="F:kinase activity"/>
    <property type="evidence" value="ECO:0007669"/>
    <property type="project" value="UniProtKB-KW"/>
</dbReference>
<organism evidence="10 11">
    <name type="scientific">Nitratidesulfovibrio liaohensis</name>
    <dbReference type="NCBI Taxonomy" id="2604158"/>
    <lineage>
        <taxon>Bacteria</taxon>
        <taxon>Pseudomonadati</taxon>
        <taxon>Thermodesulfobacteriota</taxon>
        <taxon>Desulfovibrionia</taxon>
        <taxon>Desulfovibrionales</taxon>
        <taxon>Desulfovibrionaceae</taxon>
        <taxon>Nitratidesulfovibrio</taxon>
    </lineage>
</organism>
<evidence type="ECO:0000259" key="9">
    <source>
        <dbReference type="Pfam" id="PF02224"/>
    </source>
</evidence>
<keyword evidence="3 8" id="KW-0547">Nucleotide-binding</keyword>
<dbReference type="Proteomes" id="UP001180616">
    <property type="component" value="Chromosome"/>
</dbReference>
<evidence type="ECO:0000256" key="3">
    <source>
        <dbReference type="ARBA" id="ARBA00022741"/>
    </source>
</evidence>
<dbReference type="HAMAP" id="MF_00238">
    <property type="entry name" value="Cytidyl_kinase_type1"/>
    <property type="match status" value="1"/>
</dbReference>
<evidence type="ECO:0000256" key="7">
    <source>
        <dbReference type="ARBA" id="ARBA00048478"/>
    </source>
</evidence>
<comment type="catalytic activity">
    <reaction evidence="6 8">
        <text>dCMP + ATP = dCDP + ADP</text>
        <dbReference type="Rhea" id="RHEA:25094"/>
        <dbReference type="ChEBI" id="CHEBI:30616"/>
        <dbReference type="ChEBI" id="CHEBI:57566"/>
        <dbReference type="ChEBI" id="CHEBI:58593"/>
        <dbReference type="ChEBI" id="CHEBI:456216"/>
        <dbReference type="EC" id="2.7.4.25"/>
    </reaction>
</comment>
<dbReference type="EMBL" id="CP133659">
    <property type="protein sequence ID" value="WMW66525.1"/>
    <property type="molecule type" value="Genomic_DNA"/>
</dbReference>
<proteinExistence type="inferred from homology"/>
<accession>A0ABY9R7B4</accession>
<keyword evidence="4 8" id="KW-0418">Kinase</keyword>
<dbReference type="Gene3D" id="3.40.50.300">
    <property type="entry name" value="P-loop containing nucleotide triphosphate hydrolases"/>
    <property type="match status" value="1"/>
</dbReference>
<keyword evidence="8" id="KW-0963">Cytoplasm</keyword>
<evidence type="ECO:0000256" key="2">
    <source>
        <dbReference type="ARBA" id="ARBA00022679"/>
    </source>
</evidence>
<keyword evidence="2 8" id="KW-0808">Transferase</keyword>
<evidence type="ECO:0000256" key="4">
    <source>
        <dbReference type="ARBA" id="ARBA00022777"/>
    </source>
</evidence>
<evidence type="ECO:0000313" key="11">
    <source>
        <dbReference type="Proteomes" id="UP001180616"/>
    </source>
</evidence>
<comment type="subcellular location">
    <subcellularLocation>
        <location evidence="8">Cytoplasm</location>
    </subcellularLocation>
</comment>
<sequence>MPDTCCACSGANAAHTASTVPVVTLDGPAGVGKTTLAKRLADALGVAYLDTGAMFRTLAWKLGPGAHELPEGDLRARLEGFCFALSGAGGASVLSCNGVPVGEEIRTEEVAALASRIATLPVVRERLKAAQQALGASCALVVEGRDMGTVVFPTARHKFFLDATPEERARRRCQQLEAQGQPADLATIAAQIRERDDMDRNRAVAPLRAADDAVTVDTTSLDIDGVFAELTRHINARGGL</sequence>
<dbReference type="RefSeq" id="WP_309542411.1">
    <property type="nucleotide sequence ID" value="NZ_CP133659.1"/>
</dbReference>
<dbReference type="SUPFAM" id="SSF52540">
    <property type="entry name" value="P-loop containing nucleoside triphosphate hydrolases"/>
    <property type="match status" value="1"/>
</dbReference>
<feature type="binding site" evidence="8">
    <location>
        <begin position="27"/>
        <end position="35"/>
    </location>
    <ligand>
        <name>ATP</name>
        <dbReference type="ChEBI" id="CHEBI:30616"/>
    </ligand>
</feature>
<protein>
    <recommendedName>
        <fullName evidence="8">Cytidylate kinase</fullName>
        <shortName evidence="8">CK</shortName>
        <ecNumber evidence="8">2.7.4.25</ecNumber>
    </recommendedName>
    <alternativeName>
        <fullName evidence="8">Cytidine monophosphate kinase</fullName>
        <shortName evidence="8">CMP kinase</shortName>
    </alternativeName>
</protein>
<gene>
    <name evidence="8 10" type="primary">cmk</name>
    <name evidence="10" type="ORF">KPS_001102</name>
</gene>
<evidence type="ECO:0000256" key="8">
    <source>
        <dbReference type="HAMAP-Rule" id="MF_00238"/>
    </source>
</evidence>
<evidence type="ECO:0000256" key="1">
    <source>
        <dbReference type="ARBA" id="ARBA00009427"/>
    </source>
</evidence>
<dbReference type="InterPro" id="IPR003136">
    <property type="entry name" value="Cytidylate_kin"/>
</dbReference>